<reference evidence="2 3" key="1">
    <citation type="submission" date="2019-05" db="EMBL/GenBank/DDBJ databases">
        <title>Emergence of the Ug99 lineage of the wheat stem rust pathogen through somatic hybridization.</title>
        <authorList>
            <person name="Li F."/>
            <person name="Upadhyaya N.M."/>
            <person name="Sperschneider J."/>
            <person name="Matny O."/>
            <person name="Nguyen-Phuc H."/>
            <person name="Mago R."/>
            <person name="Raley C."/>
            <person name="Miller M.E."/>
            <person name="Silverstein K.A.T."/>
            <person name="Henningsen E."/>
            <person name="Hirsch C.D."/>
            <person name="Visser B."/>
            <person name="Pretorius Z.A."/>
            <person name="Steffenson B.J."/>
            <person name="Schwessinger B."/>
            <person name="Dodds P.N."/>
            <person name="Figueroa M."/>
        </authorList>
    </citation>
    <scope>NUCLEOTIDE SEQUENCE [LARGE SCALE GENOMIC DNA]</scope>
    <source>
        <strain evidence="2 3">Ug99</strain>
    </source>
</reference>
<dbReference type="EMBL" id="VDEP01000215">
    <property type="protein sequence ID" value="KAA1122841.1"/>
    <property type="molecule type" value="Genomic_DNA"/>
</dbReference>
<evidence type="ECO:0000256" key="1">
    <source>
        <dbReference type="SAM" id="MobiDB-lite"/>
    </source>
</evidence>
<accession>A0A5B0RAK4</accession>
<dbReference type="Proteomes" id="UP000325313">
    <property type="component" value="Unassembled WGS sequence"/>
</dbReference>
<organism evidence="2 3">
    <name type="scientific">Puccinia graminis f. sp. tritici</name>
    <dbReference type="NCBI Taxonomy" id="56615"/>
    <lineage>
        <taxon>Eukaryota</taxon>
        <taxon>Fungi</taxon>
        <taxon>Dikarya</taxon>
        <taxon>Basidiomycota</taxon>
        <taxon>Pucciniomycotina</taxon>
        <taxon>Pucciniomycetes</taxon>
        <taxon>Pucciniales</taxon>
        <taxon>Pucciniaceae</taxon>
        <taxon>Puccinia</taxon>
    </lineage>
</organism>
<proteinExistence type="predicted"/>
<evidence type="ECO:0000313" key="3">
    <source>
        <dbReference type="Proteomes" id="UP000325313"/>
    </source>
</evidence>
<feature type="region of interest" description="Disordered" evidence="1">
    <location>
        <begin position="15"/>
        <end position="58"/>
    </location>
</feature>
<sequence>MVPMDYHAGRFVLASTGMDRAVDSDTSQQYNPTRDHKTQTQDGALSSRDIDAYPAPVD</sequence>
<dbReference type="AlphaFoldDB" id="A0A5B0RAK4"/>
<name>A0A5B0RAK4_PUCGR</name>
<gene>
    <name evidence="2" type="ORF">PGTUg99_009738</name>
</gene>
<evidence type="ECO:0000313" key="2">
    <source>
        <dbReference type="EMBL" id="KAA1122841.1"/>
    </source>
</evidence>
<comment type="caution">
    <text evidence="2">The sequence shown here is derived from an EMBL/GenBank/DDBJ whole genome shotgun (WGS) entry which is preliminary data.</text>
</comment>
<protein>
    <submittedName>
        <fullName evidence="2">Uncharacterized protein</fullName>
    </submittedName>
</protein>